<keyword evidence="2" id="KW-1185">Reference proteome</keyword>
<dbReference type="SUPFAM" id="SSF52402">
    <property type="entry name" value="Adenine nucleotide alpha hydrolases-like"/>
    <property type="match status" value="1"/>
</dbReference>
<dbReference type="InterPro" id="IPR018317">
    <property type="entry name" value="QueC"/>
</dbReference>
<evidence type="ECO:0000313" key="1">
    <source>
        <dbReference type="EMBL" id="RIV38021.1"/>
    </source>
</evidence>
<proteinExistence type="predicted"/>
<dbReference type="AlphaFoldDB" id="A0A418MUU4"/>
<dbReference type="EMBL" id="QXEC01000011">
    <property type="protein sequence ID" value="RIV38021.1"/>
    <property type="molecule type" value="Genomic_DNA"/>
</dbReference>
<dbReference type="Proteomes" id="UP000283832">
    <property type="component" value="Unassembled WGS sequence"/>
</dbReference>
<gene>
    <name evidence="1" type="ORF">D2L64_13850</name>
</gene>
<evidence type="ECO:0008006" key="3">
    <source>
        <dbReference type="Google" id="ProtNLM"/>
    </source>
</evidence>
<dbReference type="InterPro" id="IPR014729">
    <property type="entry name" value="Rossmann-like_a/b/a_fold"/>
</dbReference>
<dbReference type="Pfam" id="PF06508">
    <property type="entry name" value="QueC"/>
    <property type="match status" value="1"/>
</dbReference>
<accession>A0A418MUU4</accession>
<organism evidence="1 2">
    <name type="scientific">Micromonospora radicis</name>
    <dbReference type="NCBI Taxonomy" id="1894971"/>
    <lineage>
        <taxon>Bacteria</taxon>
        <taxon>Bacillati</taxon>
        <taxon>Actinomycetota</taxon>
        <taxon>Actinomycetes</taxon>
        <taxon>Micromonosporales</taxon>
        <taxon>Micromonosporaceae</taxon>
        <taxon>Micromonospora</taxon>
    </lineage>
</organism>
<dbReference type="OrthoDB" id="9789567at2"/>
<sequence>MTSAGTWSGRAIELLASLVETLTADRWEISVRSGAQPLPHQSRSHYDIPIGEVALFSGGLDSTAYVAERSLVPAGDLLLVSYFEPKWKAPQDDVFGAIDRSRRRGLPRFTATQQVRAGRPGLEKSARTRGLLYAATAVFFAAVHRVARVAVPENGQLALNPALTPARVAACSTRSVHPFTLGLLNEVIREVGGAVEVVNPYLYLTKGEVCRRALGAGLTPTTLTQQTVSCGHASSSRPKLHCGHCYPCLMRHSGLLAALGDDDTPYSQRVWDLPDHDRKTEDRRALHRWLERRFQVRDLVTDMPVPAGIDLAPLVAVVNRGRAELSAMFDSHRETGRERG</sequence>
<reference evidence="1 2" key="1">
    <citation type="submission" date="2018-08" db="EMBL/GenBank/DDBJ databases">
        <title>Jishengella sp. nov., isolated from a root of Azadirachta indica A. Juss. var. siamensis Valenton.</title>
        <authorList>
            <person name="Kuncharoen N."/>
            <person name="Tanasupawat S."/>
            <person name="Kudo T."/>
            <person name="Ohkuma M."/>
        </authorList>
    </citation>
    <scope>NUCLEOTIDE SEQUENCE [LARGE SCALE GENOMIC DNA]</scope>
    <source>
        <strain evidence="1 2">AZ1-13</strain>
    </source>
</reference>
<name>A0A418MUU4_9ACTN</name>
<comment type="caution">
    <text evidence="1">The sequence shown here is derived from an EMBL/GenBank/DDBJ whole genome shotgun (WGS) entry which is preliminary data.</text>
</comment>
<dbReference type="RefSeq" id="WP_119576191.1">
    <property type="nucleotide sequence ID" value="NZ_QXEC01000011.1"/>
</dbReference>
<evidence type="ECO:0000313" key="2">
    <source>
        <dbReference type="Proteomes" id="UP000283832"/>
    </source>
</evidence>
<protein>
    <recommendedName>
        <fullName evidence="3">7-cyano-7-deazaguanine synthase</fullName>
    </recommendedName>
</protein>
<dbReference type="Gene3D" id="3.40.50.620">
    <property type="entry name" value="HUPs"/>
    <property type="match status" value="1"/>
</dbReference>